<keyword evidence="3" id="KW-1185">Reference proteome</keyword>
<evidence type="ECO:0000313" key="3">
    <source>
        <dbReference type="Proteomes" id="UP000672934"/>
    </source>
</evidence>
<name>A0A916IQL8_9BURK</name>
<dbReference type="EMBL" id="CAJPUY010000005">
    <property type="protein sequence ID" value="CAG2136381.1"/>
    <property type="molecule type" value="Genomic_DNA"/>
</dbReference>
<keyword evidence="1" id="KW-0812">Transmembrane</keyword>
<proteinExistence type="predicted"/>
<protein>
    <submittedName>
        <fullName evidence="2">Uncharacterized protein</fullName>
    </submittedName>
</protein>
<comment type="caution">
    <text evidence="2">The sequence shown here is derived from an EMBL/GenBank/DDBJ whole genome shotgun (WGS) entry which is preliminary data.</text>
</comment>
<evidence type="ECO:0000256" key="1">
    <source>
        <dbReference type="SAM" id="Phobius"/>
    </source>
</evidence>
<evidence type="ECO:0000313" key="2">
    <source>
        <dbReference type="EMBL" id="CAG2136381.1"/>
    </source>
</evidence>
<keyword evidence="1" id="KW-0472">Membrane</keyword>
<accession>A0A916IQL8</accession>
<keyword evidence="1" id="KW-1133">Transmembrane helix</keyword>
<organism evidence="2 3">
    <name type="scientific">Cupriavidus yeoncheonensis</name>
    <dbReference type="NCBI Taxonomy" id="1462994"/>
    <lineage>
        <taxon>Bacteria</taxon>
        <taxon>Pseudomonadati</taxon>
        <taxon>Pseudomonadota</taxon>
        <taxon>Betaproteobacteria</taxon>
        <taxon>Burkholderiales</taxon>
        <taxon>Burkholderiaceae</taxon>
        <taxon>Cupriavidus</taxon>
    </lineage>
</organism>
<dbReference type="AlphaFoldDB" id="A0A916IQL8"/>
<feature type="transmembrane region" description="Helical" evidence="1">
    <location>
        <begin position="14"/>
        <end position="36"/>
    </location>
</feature>
<sequence length="37" mass="3859">MVTKQEDAFIVKNLLALAAVETIGAAIALGLVFNVLT</sequence>
<reference evidence="2" key="1">
    <citation type="submission" date="2021-03" db="EMBL/GenBank/DDBJ databases">
        <authorList>
            <person name="Peeters C."/>
        </authorList>
    </citation>
    <scope>NUCLEOTIDE SEQUENCE</scope>
    <source>
        <strain evidence="2">LMG 31506</strain>
    </source>
</reference>
<gene>
    <name evidence="2" type="ORF">LMG31506_01658</name>
</gene>
<dbReference type="Proteomes" id="UP000672934">
    <property type="component" value="Unassembled WGS sequence"/>
</dbReference>